<evidence type="ECO:0000313" key="2">
    <source>
        <dbReference type="Proteomes" id="UP001151532"/>
    </source>
</evidence>
<dbReference type="SUPFAM" id="SSF48264">
    <property type="entry name" value="Cytochrome P450"/>
    <property type="match status" value="1"/>
</dbReference>
<reference evidence="1" key="1">
    <citation type="submission" date="2022-11" db="EMBL/GenBank/DDBJ databases">
        <authorList>
            <person name="Hyden B.L."/>
            <person name="Feng K."/>
            <person name="Yates T."/>
            <person name="Jawdy S."/>
            <person name="Smart L.B."/>
            <person name="Muchero W."/>
        </authorList>
    </citation>
    <scope>NUCLEOTIDE SEQUENCE</scope>
    <source>
        <tissue evidence="1">Shoot tip</tissue>
    </source>
</reference>
<dbReference type="GO" id="GO:0020037">
    <property type="term" value="F:heme binding"/>
    <property type="evidence" value="ECO:0007669"/>
    <property type="project" value="InterPro"/>
</dbReference>
<dbReference type="Proteomes" id="UP001151532">
    <property type="component" value="Chromosome 5"/>
</dbReference>
<dbReference type="OrthoDB" id="6764281at2759"/>
<comment type="caution">
    <text evidence="1">The sequence shown here is derived from an EMBL/GenBank/DDBJ whole genome shotgun (WGS) entry which is preliminary data.</text>
</comment>
<dbReference type="GO" id="GO:0004497">
    <property type="term" value="F:monooxygenase activity"/>
    <property type="evidence" value="ECO:0007669"/>
    <property type="project" value="InterPro"/>
</dbReference>
<accession>A0A9Q1AKZ5</accession>
<sequence>MVVGGTETSSNALEFAMAEIMSKPERMFMFLLATLLHCFDWKLPERKKPDLSEKFGIVIKLKNPLVVIPAPRLPDPKLYE</sequence>
<organism evidence="1 2">
    <name type="scientific">Salix purpurea</name>
    <name type="common">Purple osier willow</name>
    <dbReference type="NCBI Taxonomy" id="77065"/>
    <lineage>
        <taxon>Eukaryota</taxon>
        <taxon>Viridiplantae</taxon>
        <taxon>Streptophyta</taxon>
        <taxon>Embryophyta</taxon>
        <taxon>Tracheophyta</taxon>
        <taxon>Spermatophyta</taxon>
        <taxon>Magnoliopsida</taxon>
        <taxon>eudicotyledons</taxon>
        <taxon>Gunneridae</taxon>
        <taxon>Pentapetalae</taxon>
        <taxon>rosids</taxon>
        <taxon>fabids</taxon>
        <taxon>Malpighiales</taxon>
        <taxon>Salicaceae</taxon>
        <taxon>Saliceae</taxon>
        <taxon>Salix</taxon>
    </lineage>
</organism>
<dbReference type="AlphaFoldDB" id="A0A9Q1AKZ5"/>
<evidence type="ECO:0000313" key="1">
    <source>
        <dbReference type="EMBL" id="KAJ6775275.1"/>
    </source>
</evidence>
<dbReference type="PANTHER" id="PTHR47951:SF3">
    <property type="entry name" value="CYTOCHROME P450, FAMILY 706, SUBFAMILY A, POLYPEPTIDE 4"/>
    <property type="match status" value="1"/>
</dbReference>
<dbReference type="InterPro" id="IPR036396">
    <property type="entry name" value="Cyt_P450_sf"/>
</dbReference>
<keyword evidence="2" id="KW-1185">Reference proteome</keyword>
<dbReference type="EMBL" id="JAPFFK010000002">
    <property type="protein sequence ID" value="KAJ6775275.1"/>
    <property type="molecule type" value="Genomic_DNA"/>
</dbReference>
<dbReference type="PANTHER" id="PTHR47951">
    <property type="entry name" value="OS08G0547900 PROTEIN"/>
    <property type="match status" value="1"/>
</dbReference>
<name>A0A9Q1AKZ5_SALPP</name>
<protein>
    <submittedName>
        <fullName evidence="1">Uncharacterized protein</fullName>
    </submittedName>
</protein>
<proteinExistence type="predicted"/>
<gene>
    <name evidence="1" type="ORF">OIU79_018451</name>
</gene>
<dbReference type="GO" id="GO:0016705">
    <property type="term" value="F:oxidoreductase activity, acting on paired donors, with incorporation or reduction of molecular oxygen"/>
    <property type="evidence" value="ECO:0007669"/>
    <property type="project" value="InterPro"/>
</dbReference>
<reference evidence="1" key="2">
    <citation type="journal article" date="2023" name="Int. J. Mol. Sci.">
        <title>De Novo Assembly and Annotation of 11 Diverse Shrub Willow (Salix) Genomes Reveals Novel Gene Organization in Sex-Linked Regions.</title>
        <authorList>
            <person name="Hyden B."/>
            <person name="Feng K."/>
            <person name="Yates T.B."/>
            <person name="Jawdy S."/>
            <person name="Cereghino C."/>
            <person name="Smart L.B."/>
            <person name="Muchero W."/>
        </authorList>
    </citation>
    <scope>NUCLEOTIDE SEQUENCE</scope>
    <source>
        <tissue evidence="1">Shoot tip</tissue>
    </source>
</reference>
<dbReference type="GO" id="GO:0005506">
    <property type="term" value="F:iron ion binding"/>
    <property type="evidence" value="ECO:0007669"/>
    <property type="project" value="InterPro"/>
</dbReference>